<feature type="compositionally biased region" description="Polar residues" evidence="1">
    <location>
        <begin position="1"/>
        <end position="12"/>
    </location>
</feature>
<gene>
    <name evidence="2" type="ORF">HJC23_008452</name>
</gene>
<organism evidence="2 3">
    <name type="scientific">Cyclotella cryptica</name>
    <dbReference type="NCBI Taxonomy" id="29204"/>
    <lineage>
        <taxon>Eukaryota</taxon>
        <taxon>Sar</taxon>
        <taxon>Stramenopiles</taxon>
        <taxon>Ochrophyta</taxon>
        <taxon>Bacillariophyta</taxon>
        <taxon>Coscinodiscophyceae</taxon>
        <taxon>Thalassiosirophycidae</taxon>
        <taxon>Stephanodiscales</taxon>
        <taxon>Stephanodiscaceae</taxon>
        <taxon>Cyclotella</taxon>
    </lineage>
</organism>
<dbReference type="Proteomes" id="UP001516023">
    <property type="component" value="Unassembled WGS sequence"/>
</dbReference>
<evidence type="ECO:0000256" key="1">
    <source>
        <dbReference type="SAM" id="MobiDB-lite"/>
    </source>
</evidence>
<feature type="compositionally biased region" description="Polar residues" evidence="1">
    <location>
        <begin position="19"/>
        <end position="47"/>
    </location>
</feature>
<protein>
    <submittedName>
        <fullName evidence="2">Uncharacterized protein</fullName>
    </submittedName>
</protein>
<name>A0ABD3QX42_9STRA</name>
<dbReference type="AlphaFoldDB" id="A0ABD3QX42"/>
<reference evidence="2 3" key="1">
    <citation type="journal article" date="2020" name="G3 (Bethesda)">
        <title>Improved Reference Genome for Cyclotella cryptica CCMP332, a Model for Cell Wall Morphogenesis, Salinity Adaptation, and Lipid Production in Diatoms (Bacillariophyta).</title>
        <authorList>
            <person name="Roberts W.R."/>
            <person name="Downey K.M."/>
            <person name="Ruck E.C."/>
            <person name="Traller J.C."/>
            <person name="Alverson A.J."/>
        </authorList>
    </citation>
    <scope>NUCLEOTIDE SEQUENCE [LARGE SCALE GENOMIC DNA]</scope>
    <source>
        <strain evidence="2 3">CCMP332</strain>
    </source>
</reference>
<dbReference type="EMBL" id="JABMIG020000006">
    <property type="protein sequence ID" value="KAL3804637.1"/>
    <property type="molecule type" value="Genomic_DNA"/>
</dbReference>
<evidence type="ECO:0000313" key="2">
    <source>
        <dbReference type="EMBL" id="KAL3804637.1"/>
    </source>
</evidence>
<keyword evidence="3" id="KW-1185">Reference proteome</keyword>
<proteinExistence type="predicted"/>
<accession>A0ABD3QX42</accession>
<comment type="caution">
    <text evidence="2">The sequence shown here is derived from an EMBL/GenBank/DDBJ whole genome shotgun (WGS) entry which is preliminary data.</text>
</comment>
<feature type="region of interest" description="Disordered" evidence="1">
    <location>
        <begin position="1"/>
        <end position="47"/>
    </location>
</feature>
<sequence length="136" mass="15720">MASDYETATPTPTVYHIGNDSNTPGRTPRSFSPTYSSNRASTSESQLVGSQRQLCYDDGTDKTVNAIRKVILDDKQSYRKEIEKIYNKEIRELEARRNELQRCCAETDVLIRRFLHDIGKERPDLRTRERQCDSES</sequence>
<evidence type="ECO:0000313" key="3">
    <source>
        <dbReference type="Proteomes" id="UP001516023"/>
    </source>
</evidence>